<reference evidence="7" key="1">
    <citation type="journal article" date="2019" name="Int. J. Syst. Evol. Microbiol.">
        <title>The Global Catalogue of Microorganisms (GCM) 10K type strain sequencing project: providing services to taxonomists for standard genome sequencing and annotation.</title>
        <authorList>
            <consortium name="The Broad Institute Genomics Platform"/>
            <consortium name="The Broad Institute Genome Sequencing Center for Infectious Disease"/>
            <person name="Wu L."/>
            <person name="Ma J."/>
        </authorList>
    </citation>
    <scope>NUCLEOTIDE SEQUENCE [LARGE SCALE GENOMIC DNA]</scope>
    <source>
        <strain evidence="7">JCM 16548</strain>
    </source>
</reference>
<dbReference type="Gene3D" id="1.10.10.10">
    <property type="entry name" value="Winged helix-like DNA-binding domain superfamily/Winged helix DNA-binding domain"/>
    <property type="match status" value="1"/>
</dbReference>
<keyword evidence="7" id="KW-1185">Reference proteome</keyword>
<dbReference type="Proteomes" id="UP001500051">
    <property type="component" value="Unassembled WGS sequence"/>
</dbReference>
<comment type="similarity">
    <text evidence="1">Belongs to the LysR transcriptional regulatory family.</text>
</comment>
<dbReference type="InterPro" id="IPR036390">
    <property type="entry name" value="WH_DNA-bd_sf"/>
</dbReference>
<accession>A0ABP7CL59</accession>
<evidence type="ECO:0000256" key="1">
    <source>
        <dbReference type="ARBA" id="ARBA00009437"/>
    </source>
</evidence>
<evidence type="ECO:0000256" key="3">
    <source>
        <dbReference type="ARBA" id="ARBA00023125"/>
    </source>
</evidence>
<evidence type="ECO:0000313" key="7">
    <source>
        <dbReference type="Proteomes" id="UP001500051"/>
    </source>
</evidence>
<feature type="domain" description="HTH lysR-type" evidence="5">
    <location>
        <begin position="3"/>
        <end position="60"/>
    </location>
</feature>
<dbReference type="RefSeq" id="WP_344810378.1">
    <property type="nucleotide sequence ID" value="NZ_BAAAYX010000002.1"/>
</dbReference>
<protein>
    <submittedName>
        <fullName evidence="6">LysR family transcriptional regulator</fullName>
    </submittedName>
</protein>
<dbReference type="Gene3D" id="3.40.190.10">
    <property type="entry name" value="Periplasmic binding protein-like II"/>
    <property type="match status" value="2"/>
</dbReference>
<dbReference type="PRINTS" id="PR00039">
    <property type="entry name" value="HTHLYSR"/>
</dbReference>
<dbReference type="SUPFAM" id="SSF53850">
    <property type="entry name" value="Periplasmic binding protein-like II"/>
    <property type="match status" value="1"/>
</dbReference>
<organism evidence="6 7">
    <name type="scientific">Microlunatus aurantiacus</name>
    <dbReference type="NCBI Taxonomy" id="446786"/>
    <lineage>
        <taxon>Bacteria</taxon>
        <taxon>Bacillati</taxon>
        <taxon>Actinomycetota</taxon>
        <taxon>Actinomycetes</taxon>
        <taxon>Propionibacteriales</taxon>
        <taxon>Propionibacteriaceae</taxon>
        <taxon>Microlunatus</taxon>
    </lineage>
</organism>
<comment type="caution">
    <text evidence="6">The sequence shown here is derived from an EMBL/GenBank/DDBJ whole genome shotgun (WGS) entry which is preliminary data.</text>
</comment>
<keyword evidence="4" id="KW-0804">Transcription</keyword>
<evidence type="ECO:0000256" key="2">
    <source>
        <dbReference type="ARBA" id="ARBA00023015"/>
    </source>
</evidence>
<evidence type="ECO:0000313" key="6">
    <source>
        <dbReference type="EMBL" id="GAA3690495.1"/>
    </source>
</evidence>
<evidence type="ECO:0000256" key="4">
    <source>
        <dbReference type="ARBA" id="ARBA00023163"/>
    </source>
</evidence>
<dbReference type="InterPro" id="IPR036388">
    <property type="entry name" value="WH-like_DNA-bd_sf"/>
</dbReference>
<dbReference type="EMBL" id="BAAAYX010000002">
    <property type="protein sequence ID" value="GAA3690495.1"/>
    <property type="molecule type" value="Genomic_DNA"/>
</dbReference>
<dbReference type="PANTHER" id="PTHR30346">
    <property type="entry name" value="TRANSCRIPTIONAL DUAL REGULATOR HCAR-RELATED"/>
    <property type="match status" value="1"/>
</dbReference>
<dbReference type="PANTHER" id="PTHR30346:SF0">
    <property type="entry name" value="HCA OPERON TRANSCRIPTIONAL ACTIVATOR HCAR"/>
    <property type="match status" value="1"/>
</dbReference>
<dbReference type="InterPro" id="IPR000847">
    <property type="entry name" value="LysR_HTH_N"/>
</dbReference>
<keyword evidence="3" id="KW-0238">DNA-binding</keyword>
<dbReference type="SUPFAM" id="SSF46785">
    <property type="entry name" value="Winged helix' DNA-binding domain"/>
    <property type="match status" value="1"/>
</dbReference>
<dbReference type="InterPro" id="IPR005119">
    <property type="entry name" value="LysR_subst-bd"/>
</dbReference>
<name>A0ABP7CL59_9ACTN</name>
<proteinExistence type="inferred from homology"/>
<sequence length="320" mass="36006">MDLDLRLVRYFVAVAEELHFGRAATRLYISQPALSRQIRKLEAVVGEALLVRDSRHVTLTARGQQFLEDGRRLLAVAERMSQPQDRDVVRLAHIFELTTSREVADAYAADHPDIQVVERSMDSARQLDALLGRRLDVAILRVTRQMLAGHPAGWHRRLLRLEPMRLVGRPTDDRGAVASLRERPVRVFADAQGSGMYNAHGDYLSAFERDTGIALRWLGNPGTFNNCLAAVMRLPEPALLLDFASYTDRYAEVGLPVYRPLEHQPVYPWSIAWRDEQPTEPVADVVRTALALSHSRGWTTAEVGAAPPWLPPDDRGIVTR</sequence>
<gene>
    <name evidence="6" type="ORF">GCM10022204_01760</name>
</gene>
<dbReference type="Pfam" id="PF00126">
    <property type="entry name" value="HTH_1"/>
    <property type="match status" value="1"/>
</dbReference>
<dbReference type="Pfam" id="PF03466">
    <property type="entry name" value="LysR_substrate"/>
    <property type="match status" value="1"/>
</dbReference>
<keyword evidence="2" id="KW-0805">Transcription regulation</keyword>
<evidence type="ECO:0000259" key="5">
    <source>
        <dbReference type="PROSITE" id="PS50931"/>
    </source>
</evidence>
<dbReference type="PROSITE" id="PS50931">
    <property type="entry name" value="HTH_LYSR"/>
    <property type="match status" value="1"/>
</dbReference>